<gene>
    <name evidence="3" type="ORF">MNO81_22050</name>
</gene>
<dbReference type="SUPFAM" id="SSF52980">
    <property type="entry name" value="Restriction endonuclease-like"/>
    <property type="match status" value="1"/>
</dbReference>
<dbReference type="InterPro" id="IPR014001">
    <property type="entry name" value="Helicase_ATP-bd"/>
</dbReference>
<dbReference type="InterPro" id="IPR039442">
    <property type="entry name" value="Mrr-like_dom"/>
</dbReference>
<dbReference type="Pfam" id="PF04851">
    <property type="entry name" value="ResIII"/>
    <property type="match status" value="1"/>
</dbReference>
<dbReference type="SMART" id="SM00487">
    <property type="entry name" value="DEXDc"/>
    <property type="match status" value="1"/>
</dbReference>
<evidence type="ECO:0000259" key="2">
    <source>
        <dbReference type="PROSITE" id="PS51194"/>
    </source>
</evidence>
<dbReference type="InterPro" id="IPR006935">
    <property type="entry name" value="Helicase/UvrB_N"/>
</dbReference>
<dbReference type="Gene3D" id="6.10.140.530">
    <property type="match status" value="8"/>
</dbReference>
<dbReference type="CDD" id="cd18785">
    <property type="entry name" value="SF2_C"/>
    <property type="match status" value="1"/>
</dbReference>
<protein>
    <submittedName>
        <fullName evidence="3">Helicase associated domain protein</fullName>
    </submittedName>
</protein>
<proteinExistence type="predicted"/>
<dbReference type="EMBL" id="JAKZMO010000022">
    <property type="protein sequence ID" value="MDG5485484.1"/>
    <property type="molecule type" value="Genomic_DNA"/>
</dbReference>
<dbReference type="PROSITE" id="PS51192">
    <property type="entry name" value="HELICASE_ATP_BIND_1"/>
    <property type="match status" value="1"/>
</dbReference>
<feature type="domain" description="Helicase C-terminal" evidence="2">
    <location>
        <begin position="432"/>
        <end position="606"/>
    </location>
</feature>
<dbReference type="InterPro" id="IPR011856">
    <property type="entry name" value="tRNA_endonuc-like_dom_sf"/>
</dbReference>
<feature type="domain" description="Helicase ATP-binding" evidence="1">
    <location>
        <begin position="173"/>
        <end position="362"/>
    </location>
</feature>
<dbReference type="InterPro" id="IPR011335">
    <property type="entry name" value="Restrct_endonuc-II-like"/>
</dbReference>
<dbReference type="InterPro" id="IPR027417">
    <property type="entry name" value="P-loop_NTPase"/>
</dbReference>
<dbReference type="PROSITE" id="PS51194">
    <property type="entry name" value="HELICASE_CTER"/>
    <property type="match status" value="1"/>
</dbReference>
<dbReference type="Gene3D" id="3.40.1350.10">
    <property type="match status" value="1"/>
</dbReference>
<dbReference type="Pfam" id="PF03457">
    <property type="entry name" value="HA"/>
    <property type="match status" value="8"/>
</dbReference>
<dbReference type="Gene3D" id="3.40.50.300">
    <property type="entry name" value="P-loop containing nucleotide triphosphate hydrolases"/>
    <property type="match status" value="2"/>
</dbReference>
<dbReference type="Pfam" id="PF00271">
    <property type="entry name" value="Helicase_C"/>
    <property type="match status" value="1"/>
</dbReference>
<keyword evidence="4" id="KW-1185">Reference proteome</keyword>
<dbReference type="InterPro" id="IPR005114">
    <property type="entry name" value="Helicase_assoc"/>
</dbReference>
<evidence type="ECO:0000259" key="1">
    <source>
        <dbReference type="PROSITE" id="PS51192"/>
    </source>
</evidence>
<sequence length="1190" mass="135400">MGTFDKLFARLDPDPRTRGKQFERICHWYLSNDPTYRATLRRVWMWDEWDGRWGADAGIDLVAEDHEDRLWAIQCKAYDPRRSVTKTDVDKFLSESARSDFSYRLLIASTDGLHYVARNTIYNQEKQVALIDLSDLMTSTVQWPVDPADLAPSPRPAPAVPRQHQKEAVTTVARGFADSDRGQLIMACGTGKTLTSLFIREQLYAERTLVLLPSLSLLKQTMQVWRINARVPFDALPVCSDETVGRGAEDAAVGHVSELAVPVTSDPAEIADFLRRPGPRVVFSTYQSSPQVAKAFDLGDLPSFDLAIGDEAHRIAGVQTSDFATILDDIAIPSSRRLFMTATPRFFTGRVQKAAQDADLEVASMDDESKFGPVFHHLSFGDAISRDLLTDYQVVVVGVSDQTYSDWVDRGALVSRSGQAVTDARTLAGQIGLAKAIQKYDLRRTISFHSRVERARKFAAELPDVIAWMPEDQRPDGVVWSRVASGEMTAGRRHVLLQHLARLAPNERGLLANARCLSEGVDVPMLDGVAFIDPRRSEVDIVQAVGRAIRKSDEKSVGTIVIPVFVPTGADAEVLLKDSAFKPVWDVVQALRAHDEELGERLDELRRQLGREGGQPKLPAKIHLDLPLSVGSEFAAAFEVRLIEQTTASWEQWYGLLEEYVMEHGTSRVPQSQSYKGSKLGLWVTVQRSKWKSLSHDRRERLIGLPGWSPDVRADQWEEGFTHLRNYVDDRGDARVRDDHVADDGYNLGKWVGKQRAKWDSLGPERQERLAALAGWTLDAREALWESSFKVLAAYATEHGSATPPRGFEADGVDLESWVRRQRRTWDLLGEERRDRLQRLPGWTLDARNTKWDNGYRRLLEYVAQHGNAQVPQSYKVDGYALGKWLSVQRRTWDTLSEERRQCLRELPGWTLDARGEWWEEGFGHLQTYVKEHGTAALPQDCEFNGFKLGSWVSNQKARWNQISDDRRKRLQELPGWELDARNAHWEEGLRRFRDYAREHGHGRVPQKYEVDGYKLGVWLNTQRSNWSKLPDERRNRLSESPGWVLNAVEDLWENGFEHLRAYVGEHGTAQLRYDCIYDGFKLGQWVTVQRKSWDTLTDDRRRRLTELAGWAQSTRDVWWENGFSALKRFVARHGHAAPPQSYVDENDFRLGAWVAKQRQTRAKGKLSDGRSQRLGDLSGWEWTARSGSS</sequence>
<evidence type="ECO:0000313" key="3">
    <source>
        <dbReference type="EMBL" id="MDG5485484.1"/>
    </source>
</evidence>
<dbReference type="PANTHER" id="PTHR33418">
    <property type="entry name" value="HELICASE-ASSOCIATED"/>
    <property type="match status" value="1"/>
</dbReference>
<organism evidence="3 4">
    <name type="scientific">Mycolicibacterium gadium</name>
    <name type="common">Mycobacterium gadium</name>
    <dbReference type="NCBI Taxonomy" id="1794"/>
    <lineage>
        <taxon>Bacteria</taxon>
        <taxon>Bacillati</taxon>
        <taxon>Actinomycetota</taxon>
        <taxon>Actinomycetes</taxon>
        <taxon>Mycobacteriales</taxon>
        <taxon>Mycobacteriaceae</taxon>
        <taxon>Mycolicibacterium</taxon>
    </lineage>
</organism>
<reference evidence="3" key="1">
    <citation type="journal article" date="2023" name="Environ. Microbiol.">
        <title>The 2-methylpropene degradation pathway in Mycobacteriaceae family strains.</title>
        <authorList>
            <person name="Helbich S."/>
            <person name="Barrantes I."/>
            <person name="Dos Anjos Borges L.G."/>
            <person name="Pieper D.H."/>
            <person name="Vainshtein Y."/>
            <person name="Sohn K."/>
            <person name="Engesser K.H."/>
        </authorList>
    </citation>
    <scope>NUCLEOTIDE SEQUENCE</scope>
    <source>
        <strain evidence="3">IBE100</strain>
    </source>
</reference>
<dbReference type="Proteomes" id="UP001154266">
    <property type="component" value="Unassembled WGS sequence"/>
</dbReference>
<comment type="caution">
    <text evidence="3">The sequence shown here is derived from an EMBL/GenBank/DDBJ whole genome shotgun (WGS) entry which is preliminary data.</text>
</comment>
<dbReference type="InterPro" id="IPR001650">
    <property type="entry name" value="Helicase_C-like"/>
</dbReference>
<dbReference type="SUPFAM" id="SSF52540">
    <property type="entry name" value="P-loop containing nucleoside triphosphate hydrolases"/>
    <property type="match status" value="1"/>
</dbReference>
<dbReference type="PANTHER" id="PTHR33418:SF1">
    <property type="entry name" value="HELICASE-ASSOCIATED DOMAIN-CONTAINING PROTEIN"/>
    <property type="match status" value="1"/>
</dbReference>
<dbReference type="RefSeq" id="WP_278222855.1">
    <property type="nucleotide sequence ID" value="NZ_JAKZMO010000022.1"/>
</dbReference>
<dbReference type="Pfam" id="PF13156">
    <property type="entry name" value="Mrr_cat_2"/>
    <property type="match status" value="1"/>
</dbReference>
<name>A0ABT6GV26_MYCGU</name>
<evidence type="ECO:0000313" key="4">
    <source>
        <dbReference type="Proteomes" id="UP001154266"/>
    </source>
</evidence>
<accession>A0ABT6GV26</accession>